<evidence type="ECO:0000313" key="1">
    <source>
        <dbReference type="EMBL" id="KAG8001150.1"/>
    </source>
</evidence>
<accession>A0ACB7EGD1</accession>
<gene>
    <name evidence="1" type="ORF">GBF38_006695</name>
</gene>
<dbReference type="Proteomes" id="UP000805704">
    <property type="component" value="Chromosome 7"/>
</dbReference>
<keyword evidence="2" id="KW-1185">Reference proteome</keyword>
<proteinExistence type="predicted"/>
<comment type="caution">
    <text evidence="1">The sequence shown here is derived from an EMBL/GenBank/DDBJ whole genome shotgun (WGS) entry which is preliminary data.</text>
</comment>
<reference evidence="1" key="1">
    <citation type="submission" date="2020-04" db="EMBL/GenBank/DDBJ databases">
        <title>A chromosome-scale assembly and high-density genetic map of the yellow drum (Nibea albiflora) genome.</title>
        <authorList>
            <person name="Xu D."/>
            <person name="Zhang W."/>
            <person name="Chen R."/>
            <person name="Tan P."/>
            <person name="Wang L."/>
            <person name="Song H."/>
            <person name="Tian L."/>
            <person name="Zhu Q."/>
            <person name="Wang B."/>
        </authorList>
    </citation>
    <scope>NUCLEOTIDE SEQUENCE</scope>
    <source>
        <strain evidence="1">ZJHYS-2018</strain>
    </source>
</reference>
<sequence length="223" mass="24594">MCCAFLCRLLVLCLWLLHVDVNCDHTQKGDVLRAREGQVPTGVRIDDGNYERWREPRIFRVRTAGYKKSNVNREDHTAGSESSHIQIPSPVIPETPNLPKGQVNRLKSGFNSASLAQGRSTVVNNREIHQANSDSARVLQVPIYRSRISEESASPMQAEGRDAELVLQASNQEGQSERSAEVGASLEQNKTVTVAPPKRRLAENVGRGDEVVTSPLGTDQSEV</sequence>
<organism evidence="1 2">
    <name type="scientific">Nibea albiflora</name>
    <name type="common">Yellow drum</name>
    <name type="synonym">Corvina albiflora</name>
    <dbReference type="NCBI Taxonomy" id="240163"/>
    <lineage>
        <taxon>Eukaryota</taxon>
        <taxon>Metazoa</taxon>
        <taxon>Chordata</taxon>
        <taxon>Craniata</taxon>
        <taxon>Vertebrata</taxon>
        <taxon>Euteleostomi</taxon>
        <taxon>Actinopterygii</taxon>
        <taxon>Neopterygii</taxon>
        <taxon>Teleostei</taxon>
        <taxon>Neoteleostei</taxon>
        <taxon>Acanthomorphata</taxon>
        <taxon>Eupercaria</taxon>
        <taxon>Sciaenidae</taxon>
        <taxon>Nibea</taxon>
    </lineage>
</organism>
<dbReference type="EMBL" id="CM024795">
    <property type="protein sequence ID" value="KAG8001150.1"/>
    <property type="molecule type" value="Genomic_DNA"/>
</dbReference>
<evidence type="ECO:0000313" key="2">
    <source>
        <dbReference type="Proteomes" id="UP000805704"/>
    </source>
</evidence>
<name>A0ACB7EGD1_NIBAL</name>
<protein>
    <submittedName>
        <fullName evidence="1">Uncharacterized protein</fullName>
    </submittedName>
</protein>